<dbReference type="EMBL" id="FOCT01000013">
    <property type="protein sequence ID" value="SEO17986.1"/>
    <property type="molecule type" value="Genomic_DNA"/>
</dbReference>
<feature type="region of interest" description="Disordered" evidence="1">
    <location>
        <begin position="894"/>
        <end position="933"/>
    </location>
</feature>
<evidence type="ECO:0000256" key="1">
    <source>
        <dbReference type="SAM" id="MobiDB-lite"/>
    </source>
</evidence>
<name>A0A1H8MLJ6_9PROT</name>
<organism evidence="2 3">
    <name type="scientific">Nitrosospira multiformis</name>
    <dbReference type="NCBI Taxonomy" id="1231"/>
    <lineage>
        <taxon>Bacteria</taxon>
        <taxon>Pseudomonadati</taxon>
        <taxon>Pseudomonadota</taxon>
        <taxon>Betaproteobacteria</taxon>
        <taxon>Nitrosomonadales</taxon>
        <taxon>Nitrosomonadaceae</taxon>
        <taxon>Nitrosospira</taxon>
    </lineage>
</organism>
<dbReference type="AlphaFoldDB" id="A0A1H8MLJ6"/>
<reference evidence="2 3" key="1">
    <citation type="submission" date="2016-10" db="EMBL/GenBank/DDBJ databases">
        <authorList>
            <person name="de Groot N.N."/>
        </authorList>
    </citation>
    <scope>NUCLEOTIDE SEQUENCE [LARGE SCALE GENOMIC DNA]</scope>
    <source>
        <strain evidence="2 3">Nl18</strain>
    </source>
</reference>
<feature type="compositionally biased region" description="Polar residues" evidence="1">
    <location>
        <begin position="918"/>
        <end position="930"/>
    </location>
</feature>
<sequence>MNPINPRDYFKSSVLHLSLDQLIRGPVSNLNGVSAGAEAALNGIGILSVFDLAFSEVFRSATYINAIDDVHADSARTMQIPRHMLDEGVNTSDIARVRELGIKTIKGIGEVTGRKIRDTMAIQSIRDLALWPPYLAAVRVVNAEYGLGMDSNADPETPQDLVPRTGEYPVEIVRYNSVVLIKSPRIEAKHYKPLERSGKVSFNLDDQNAGFTEPGFGALLNYSQSWYVEGITNGSLLHCVALAPGESTKVAVINWRRASSGTTIEDISQTERLSNTLTQSRAMSEIVEATAREMQEGSSEVDSDSETYSESQGGWSFAILAGMGGQHTSGDTDTNTNAYTSSSGERNISSTMQQKIDSSTQQKSFSARNRRASVVTEVLDTESESISTRTITNYNHMHALTMQYWQVIQVYRTEVRLESYRRCLFIPMEVFDFKDERLIERFKNVLIRSALNPLTRELLVASTNRVNVRFTAPPPYSAMQEGRGKAIAAAKFAVSLKNLNRLGLISDFDRESLSWSMNSDIQLYNIKWDTNESDSLKHFTIIAEDGQTTDVTDNGTGFSSFRVNPDIIQPLPLSKIDRIVVVFDNPANDFIQSSSFQFKLLGNHYKTFTLKFFVDKTKASIKLLEFDQAVVSNELSDLLNQHALYYSQQIWMNVDAHFLTMQLSQYSFNGQPITESIDPKPVAVVGNCLGFIWHNRADKEWNDWVKNNINLDRVTRQRIALPTDGVFGEAVLGRFNSAEKLDFTRFWNWQDSPPPVTSPEIAPLQAGQQDANQPQQPGRLDSPVVNIMNPTALPDPIGMPGILQAIAAANLFRDMTGITQAATLASAVTQASAEGAAQVGQQVASNLNAQVELSKTLAALVPMLFGFPPLGTPAGAKNASVSGALFNAAQNQDAKNKNNNVSPPGGVAQPVPAPGNPSGASVSGQQSTPLSRGETGQVLDMMTGAGAVRGIPLDLIQSIVTGQVPSSTASKVKIVGDPLDASPQSVDLAELLAQHIKSRSRVPRSRDVCVDACYQYLLDTLRENDVETFELRGFDHHFPHIRTHSGDKLSGPSFVKLFYSNSEHINWQGLPRSCRGKGPIGALLFADMIAGRAGGITITKDKWPQNMLPGTLLQLWTDEQAFNEVRDTGRTLGGGIGHAPIFLQYKDNDPTSDTIIVADQYNLSTEYKYPVYNLRYVIAARPAKIELVSI</sequence>
<accession>A0A1H8MLJ6</accession>
<evidence type="ECO:0000313" key="2">
    <source>
        <dbReference type="EMBL" id="SEO17986.1"/>
    </source>
</evidence>
<dbReference type="RefSeq" id="WP_074748407.1">
    <property type="nucleotide sequence ID" value="NZ_FOCT01000013.1"/>
</dbReference>
<dbReference type="Proteomes" id="UP000183898">
    <property type="component" value="Unassembled WGS sequence"/>
</dbReference>
<evidence type="ECO:0000313" key="3">
    <source>
        <dbReference type="Proteomes" id="UP000183898"/>
    </source>
</evidence>
<gene>
    <name evidence="2" type="ORF">SAMN05216404_11320</name>
</gene>
<feature type="region of interest" description="Disordered" evidence="1">
    <location>
        <begin position="752"/>
        <end position="781"/>
    </location>
</feature>
<proteinExistence type="predicted"/>
<feature type="compositionally biased region" description="Low complexity" evidence="1">
    <location>
        <begin position="894"/>
        <end position="910"/>
    </location>
</feature>
<protein>
    <submittedName>
        <fullName evidence="2">Uncharacterized protein</fullName>
    </submittedName>
</protein>
<feature type="compositionally biased region" description="Low complexity" evidence="1">
    <location>
        <begin position="765"/>
        <end position="778"/>
    </location>
</feature>